<keyword evidence="5" id="KW-1185">Reference proteome</keyword>
<keyword evidence="1" id="KW-0175">Coiled coil</keyword>
<reference evidence="4 5" key="1">
    <citation type="submission" date="2015-06" db="EMBL/GenBank/DDBJ databases">
        <title>Draft genome of the ant-associated black yeast Phialophora attae CBS 131958.</title>
        <authorList>
            <person name="Moreno L.F."/>
            <person name="Stielow B.J."/>
            <person name="de Hoog S."/>
            <person name="Vicente V.A."/>
            <person name="Weiss V.A."/>
            <person name="de Vries M."/>
            <person name="Cruz L.M."/>
            <person name="Souza E.M."/>
        </authorList>
    </citation>
    <scope>NUCLEOTIDE SEQUENCE [LARGE SCALE GENOMIC DNA]</scope>
    <source>
        <strain evidence="4 5">CBS 131958</strain>
    </source>
</reference>
<sequence>MAQPYLQQPYDVHAPALWEGDGKHNYPSDGAHLVDGPAFYDAPSHTMAGARLHRQPSVVKLEEDFHTQHTWQQRPHSPSFQARHYSVPNIPHIDTQPRHMPKMYEQPYTPHYGPPHAWPMPSASGSSTPTPHYGPVVEAGMPVSFNSATGMYPYQQHPHRSVAMSPQSSQGGWVSATSDDSGGQHDEADSPKLRPTSPMTVQRSDGIRKKNARFEIPNHVNLATVEKLILEETNDDRKKELKQQKRLLRNRQAALDSRSRKRLEMDNLQTEKKVWEAKHKELTDEIARLQTVMDYEREQMMHQRQQYETFIQRLTFERDEAIRLRTIETTETRRQNNVLKDCVRDLERQASRGFSTSTSEPYNHDDYPSFGSLELDDENWEDEFSLINTEDLKMDNEDSPQRQLTPRPLPIPQHVDVSSTITVPSKAESSFSWNTFCMCLLIGAFMASQQSSTTDQATAAARSRLRRLTMPSCRRLRTSTAQRQTMSSKLCSTATALGQCCNHHSCHRLDPRRLATLHVTPVPVTAVATGYTLGSAHNTNSPATGCRRLRTHSRTVRAHCQPRRLPRHPDHSIAEPEVVHKPTPLQVMFAKMQAEQDEMERAVGLGKSRERSVMLDRVPEQVLQDFRRLIADREGRDHDA</sequence>
<gene>
    <name evidence="4" type="ORF">AB675_4931</name>
</gene>
<dbReference type="OrthoDB" id="644067at2759"/>
<evidence type="ECO:0000259" key="3">
    <source>
        <dbReference type="PROSITE" id="PS50217"/>
    </source>
</evidence>
<dbReference type="GO" id="GO:0003700">
    <property type="term" value="F:DNA-binding transcription factor activity"/>
    <property type="evidence" value="ECO:0007669"/>
    <property type="project" value="InterPro"/>
</dbReference>
<dbReference type="Gene3D" id="1.20.5.170">
    <property type="match status" value="1"/>
</dbReference>
<name>A0A0N1NVY5_9EURO</name>
<feature type="domain" description="BZIP" evidence="3">
    <location>
        <begin position="240"/>
        <end position="290"/>
    </location>
</feature>
<accession>A0A0N1NVY5</accession>
<dbReference type="VEuPathDB" id="FungiDB:AB675_4931"/>
<feature type="region of interest" description="Disordered" evidence="2">
    <location>
        <begin position="389"/>
        <end position="413"/>
    </location>
</feature>
<organism evidence="4 5">
    <name type="scientific">Cyphellophora attinorum</name>
    <dbReference type="NCBI Taxonomy" id="1664694"/>
    <lineage>
        <taxon>Eukaryota</taxon>
        <taxon>Fungi</taxon>
        <taxon>Dikarya</taxon>
        <taxon>Ascomycota</taxon>
        <taxon>Pezizomycotina</taxon>
        <taxon>Eurotiomycetes</taxon>
        <taxon>Chaetothyriomycetidae</taxon>
        <taxon>Chaetothyriales</taxon>
        <taxon>Cyphellophoraceae</taxon>
        <taxon>Cyphellophora</taxon>
    </lineage>
</organism>
<dbReference type="InterPro" id="IPR004827">
    <property type="entry name" value="bZIP"/>
</dbReference>
<dbReference type="SUPFAM" id="SSF57959">
    <property type="entry name" value="Leucine zipper domain"/>
    <property type="match status" value="1"/>
</dbReference>
<dbReference type="AlphaFoldDB" id="A0A0N1NVY5"/>
<evidence type="ECO:0000256" key="2">
    <source>
        <dbReference type="SAM" id="MobiDB-lite"/>
    </source>
</evidence>
<evidence type="ECO:0000256" key="1">
    <source>
        <dbReference type="SAM" id="Coils"/>
    </source>
</evidence>
<dbReference type="PROSITE" id="PS50217">
    <property type="entry name" value="BZIP"/>
    <property type="match status" value="1"/>
</dbReference>
<feature type="compositionally biased region" description="Basic and acidic residues" evidence="2">
    <location>
        <begin position="390"/>
        <end position="400"/>
    </location>
</feature>
<dbReference type="Pfam" id="PF00170">
    <property type="entry name" value="bZIP_1"/>
    <property type="match status" value="1"/>
</dbReference>
<comment type="caution">
    <text evidence="4">The sequence shown here is derived from an EMBL/GenBank/DDBJ whole genome shotgun (WGS) entry which is preliminary data.</text>
</comment>
<protein>
    <recommendedName>
        <fullName evidence="3">BZIP domain-containing protein</fullName>
    </recommendedName>
</protein>
<proteinExistence type="predicted"/>
<feature type="region of interest" description="Disordered" evidence="2">
    <location>
        <begin position="158"/>
        <end position="212"/>
    </location>
</feature>
<dbReference type="EMBL" id="LFJN01000055">
    <property type="protein sequence ID" value="KPI34594.1"/>
    <property type="molecule type" value="Genomic_DNA"/>
</dbReference>
<dbReference type="GeneID" id="28736984"/>
<feature type="coiled-coil region" evidence="1">
    <location>
        <begin position="230"/>
        <end position="299"/>
    </location>
</feature>
<dbReference type="CDD" id="cd14686">
    <property type="entry name" value="bZIP"/>
    <property type="match status" value="1"/>
</dbReference>
<evidence type="ECO:0000313" key="5">
    <source>
        <dbReference type="Proteomes" id="UP000038010"/>
    </source>
</evidence>
<feature type="compositionally biased region" description="Basic and acidic residues" evidence="2">
    <location>
        <begin position="182"/>
        <end position="192"/>
    </location>
</feature>
<evidence type="ECO:0000313" key="4">
    <source>
        <dbReference type="EMBL" id="KPI34594.1"/>
    </source>
</evidence>
<dbReference type="STRING" id="1664694.A0A0N1NVY5"/>
<dbReference type="RefSeq" id="XP_017994557.1">
    <property type="nucleotide sequence ID" value="XM_018145104.1"/>
</dbReference>
<feature type="compositionally biased region" description="Polar residues" evidence="2">
    <location>
        <begin position="164"/>
        <end position="181"/>
    </location>
</feature>
<dbReference type="InterPro" id="IPR046347">
    <property type="entry name" value="bZIP_sf"/>
</dbReference>
<dbReference type="Proteomes" id="UP000038010">
    <property type="component" value="Unassembled WGS sequence"/>
</dbReference>
<dbReference type="SMART" id="SM00338">
    <property type="entry name" value="BRLZ"/>
    <property type="match status" value="1"/>
</dbReference>